<organism evidence="6 7">
    <name type="scientific">Cherax quadricarinatus</name>
    <name type="common">Australian red claw crayfish</name>
    <dbReference type="NCBI Taxonomy" id="27406"/>
    <lineage>
        <taxon>Eukaryota</taxon>
        <taxon>Metazoa</taxon>
        <taxon>Ecdysozoa</taxon>
        <taxon>Arthropoda</taxon>
        <taxon>Crustacea</taxon>
        <taxon>Multicrustacea</taxon>
        <taxon>Malacostraca</taxon>
        <taxon>Eumalacostraca</taxon>
        <taxon>Eucarida</taxon>
        <taxon>Decapoda</taxon>
        <taxon>Pleocyemata</taxon>
        <taxon>Astacidea</taxon>
        <taxon>Parastacoidea</taxon>
        <taxon>Parastacidae</taxon>
        <taxon>Cherax</taxon>
    </lineage>
</organism>
<feature type="compositionally biased region" description="Basic and acidic residues" evidence="4">
    <location>
        <begin position="254"/>
        <end position="326"/>
    </location>
</feature>
<evidence type="ECO:0000313" key="7">
    <source>
        <dbReference type="Proteomes" id="UP001445076"/>
    </source>
</evidence>
<feature type="region of interest" description="Disordered" evidence="4">
    <location>
        <begin position="456"/>
        <end position="475"/>
    </location>
</feature>
<feature type="domain" description="Symplekin/Pta1 N-terminal" evidence="5">
    <location>
        <begin position="24"/>
        <end position="98"/>
    </location>
</feature>
<dbReference type="InterPro" id="IPR032460">
    <property type="entry name" value="Symplekin/Pta1_N"/>
</dbReference>
<evidence type="ECO:0000256" key="1">
    <source>
        <dbReference type="ARBA" id="ARBA00004123"/>
    </source>
</evidence>
<dbReference type="InterPro" id="IPR011989">
    <property type="entry name" value="ARM-like"/>
</dbReference>
<gene>
    <name evidence="6" type="ORF">OTU49_005474</name>
</gene>
<dbReference type="InterPro" id="IPR021850">
    <property type="entry name" value="Symplekin/Pta1"/>
</dbReference>
<dbReference type="Gene3D" id="1.25.10.10">
    <property type="entry name" value="Leucine-rich Repeat Variant"/>
    <property type="match status" value="1"/>
</dbReference>
<reference evidence="6 7" key="1">
    <citation type="journal article" date="2024" name="BMC Genomics">
        <title>Genome assembly of redclaw crayfish (Cherax quadricarinatus) provides insights into its immune adaptation and hypoxia tolerance.</title>
        <authorList>
            <person name="Liu Z."/>
            <person name="Zheng J."/>
            <person name="Li H."/>
            <person name="Fang K."/>
            <person name="Wang S."/>
            <person name="He J."/>
            <person name="Zhou D."/>
            <person name="Weng S."/>
            <person name="Chi M."/>
            <person name="Gu Z."/>
            <person name="He J."/>
            <person name="Li F."/>
            <person name="Wang M."/>
        </authorList>
    </citation>
    <scope>NUCLEOTIDE SEQUENCE [LARGE SCALE GENOMIC DNA]</scope>
    <source>
        <strain evidence="6">ZL_2023a</strain>
    </source>
</reference>
<comment type="subcellular location">
    <subcellularLocation>
        <location evidence="1">Nucleus</location>
    </subcellularLocation>
</comment>
<dbReference type="PANTHER" id="PTHR15245">
    <property type="entry name" value="SYMPLEKIN-RELATED"/>
    <property type="match status" value="1"/>
</dbReference>
<keyword evidence="2" id="KW-0507">mRNA processing</keyword>
<feature type="compositionally biased region" description="Pro residues" evidence="4">
    <location>
        <begin position="328"/>
        <end position="337"/>
    </location>
</feature>
<feature type="region of interest" description="Disordered" evidence="4">
    <location>
        <begin position="525"/>
        <end position="566"/>
    </location>
</feature>
<dbReference type="AlphaFoldDB" id="A0AAW0YLH5"/>
<name>A0AAW0YLH5_CHEQU</name>
<proteinExistence type="predicted"/>
<dbReference type="EMBL" id="JARKIK010000004">
    <property type="protein sequence ID" value="KAK8752416.1"/>
    <property type="molecule type" value="Genomic_DNA"/>
</dbReference>
<keyword evidence="3" id="KW-0539">Nucleus</keyword>
<sequence length="758" mass="83532">MEYAAMLSAPDLVCGLQDLLADPDHVVVKRTIRVFANVYRHALQLLATGDLDEATFNGAWPAVKSVAEQLISMLATSENEGLIVHIVRFLEAALVAHLLSDVSRFPELASQTPKIVSRGVDALKALVTTPYVGGSAFIVAVRALITVACYKRDLWVSVTNLIQKQVASPPPTLFDHNVRSLHKILQRNLFRLLRRADTTALRAQLIDMMVTVGVPRRMLSQWAPPQESRKRSAQVAQSEDAITGRNTPPTAKRIKGETESVNERRGTPPRDPRESRSTRDGRIPRDMCDIRGDSRDPRVGADPRDPRTVQRSDPRLSPPHDPRDTPTQDPPSKPNTPPASGRSTPEDKVIVNHTKKVKEVNSNFEFLKSLITSTKSKEAPSPERFSEKERALYERLDHPHVVELVLSCLDSVPDSPPEDLLTKLGHGSGDVDGIREHLTRLLAPHLHTDFINSLTPVEENTHSNPPSRPPSTCAATVASCDVTPPLSILGEPSPPSPPSSNRSTPTDPSLLCSSDVDLRQLLDRGFQSTGDIDMRPPRDLKRETEDNSAEDPRSSRTDPRLIKTSSVDFRDDITHPRAIMISTSTRLDPRITNDPRSVSDHLDIRATNMDPRITQSFADGINPRLGSCPDPREQMMGNSQQNFMSMGSGLPGMRNMMQNNFQNFDATFGNGHVINQQDSLMMNSSHGIGLCNGPMDLNMGRLGNGNPHDQGFVGGGNNMFNMRPDGLGGPWQQNRMPMMMPLMNGGPGMFPQAPPMHL</sequence>
<accession>A0AAW0YLH5</accession>
<dbReference type="PANTHER" id="PTHR15245:SF20">
    <property type="entry name" value="SYMPLEKIN"/>
    <property type="match status" value="1"/>
</dbReference>
<comment type="caution">
    <text evidence="6">The sequence shown here is derived from an EMBL/GenBank/DDBJ whole genome shotgun (WGS) entry which is preliminary data.</text>
</comment>
<evidence type="ECO:0000259" key="5">
    <source>
        <dbReference type="Pfam" id="PF11935"/>
    </source>
</evidence>
<evidence type="ECO:0000313" key="6">
    <source>
        <dbReference type="EMBL" id="KAK8752416.1"/>
    </source>
</evidence>
<dbReference type="Pfam" id="PF11935">
    <property type="entry name" value="SYMPK_PTA1_N"/>
    <property type="match status" value="1"/>
</dbReference>
<evidence type="ECO:0000256" key="2">
    <source>
        <dbReference type="ARBA" id="ARBA00022664"/>
    </source>
</evidence>
<dbReference type="GO" id="GO:0006397">
    <property type="term" value="P:mRNA processing"/>
    <property type="evidence" value="ECO:0007669"/>
    <property type="project" value="UniProtKB-KW"/>
</dbReference>
<protein>
    <recommendedName>
        <fullName evidence="5">Symplekin/Pta1 N-terminal domain-containing protein</fullName>
    </recommendedName>
</protein>
<feature type="compositionally biased region" description="Basic and acidic residues" evidence="4">
    <location>
        <begin position="532"/>
        <end position="561"/>
    </location>
</feature>
<feature type="region of interest" description="Disordered" evidence="4">
    <location>
        <begin position="484"/>
        <end position="512"/>
    </location>
</feature>
<evidence type="ECO:0000256" key="3">
    <source>
        <dbReference type="ARBA" id="ARBA00023242"/>
    </source>
</evidence>
<evidence type="ECO:0000256" key="4">
    <source>
        <dbReference type="SAM" id="MobiDB-lite"/>
    </source>
</evidence>
<dbReference type="Proteomes" id="UP001445076">
    <property type="component" value="Unassembled WGS sequence"/>
</dbReference>
<dbReference type="GO" id="GO:0005847">
    <property type="term" value="C:mRNA cleavage and polyadenylation specificity factor complex"/>
    <property type="evidence" value="ECO:0007669"/>
    <property type="project" value="TreeGrafter"/>
</dbReference>
<feature type="region of interest" description="Disordered" evidence="4">
    <location>
        <begin position="222"/>
        <end position="348"/>
    </location>
</feature>
<feature type="compositionally biased region" description="Low complexity" evidence="4">
    <location>
        <begin position="499"/>
        <end position="509"/>
    </location>
</feature>
<keyword evidence="7" id="KW-1185">Reference proteome</keyword>